<evidence type="ECO:0000259" key="13">
    <source>
        <dbReference type="PROSITE" id="PS52004"/>
    </source>
</evidence>
<feature type="domain" description="Ketosynthase family 3 (KS3)" evidence="13">
    <location>
        <begin position="4083"/>
        <end position="4521"/>
    </location>
</feature>
<dbReference type="UniPathway" id="UPA01003"/>
<dbReference type="Gene3D" id="3.10.129.110">
    <property type="entry name" value="Polyketide synthase dehydratase"/>
    <property type="match status" value="3"/>
</dbReference>
<feature type="domain" description="Carrier" evidence="12">
    <location>
        <begin position="4867"/>
        <end position="4944"/>
    </location>
</feature>
<comment type="subcellular location">
    <subcellularLocation>
        <location evidence="2">Cytoplasm</location>
    </subcellularLocation>
</comment>
<dbReference type="EMBL" id="AP018449">
    <property type="protein sequence ID" value="BBB93457.1"/>
    <property type="molecule type" value="Genomic_DNA"/>
</dbReference>
<dbReference type="PROSITE" id="PS00012">
    <property type="entry name" value="PHOSPHOPANTETHEINE"/>
    <property type="match status" value="4"/>
</dbReference>
<dbReference type="CDD" id="cd08953">
    <property type="entry name" value="KR_2_SDR_x"/>
    <property type="match status" value="2"/>
</dbReference>
<accession>A0A348AQV9</accession>
<feature type="domain" description="Ketosynthase family 3 (KS3)" evidence="13">
    <location>
        <begin position="66"/>
        <end position="497"/>
    </location>
</feature>
<dbReference type="KEGG" id="mana:MAMMFC1_04174"/>
<feature type="domain" description="PKS/mFAS DH" evidence="14">
    <location>
        <begin position="690"/>
        <end position="985"/>
    </location>
</feature>
<feature type="active site" description="Proton donor; for dehydratase activity" evidence="9">
    <location>
        <position position="891"/>
    </location>
</feature>
<feature type="domain" description="PKS/mFAS DH" evidence="14">
    <location>
        <begin position="2149"/>
        <end position="2440"/>
    </location>
</feature>
<gene>
    <name evidence="15" type="primary">pksL_8</name>
    <name evidence="15" type="ORF">MAMMFC1_04174</name>
</gene>
<dbReference type="InterPro" id="IPR049900">
    <property type="entry name" value="PKS_mFAS_DH"/>
</dbReference>
<feature type="domain" description="Carrier" evidence="12">
    <location>
        <begin position="1438"/>
        <end position="1511"/>
    </location>
</feature>
<evidence type="ECO:0000256" key="5">
    <source>
        <dbReference type="ARBA" id="ARBA00022490"/>
    </source>
</evidence>
<dbReference type="Proteomes" id="UP000276437">
    <property type="component" value="Chromosome"/>
</dbReference>
<comment type="pathway">
    <text evidence="3">Antibiotic biosynthesis; bacillaene biosynthesis.</text>
</comment>
<keyword evidence="5" id="KW-0963">Cytoplasm</keyword>
<organism evidence="15 16">
    <name type="scientific">Methylomusa anaerophila</name>
    <dbReference type="NCBI Taxonomy" id="1930071"/>
    <lineage>
        <taxon>Bacteria</taxon>
        <taxon>Bacillati</taxon>
        <taxon>Bacillota</taxon>
        <taxon>Negativicutes</taxon>
        <taxon>Selenomonadales</taxon>
        <taxon>Sporomusaceae</taxon>
        <taxon>Methylomusa</taxon>
    </lineage>
</organism>
<dbReference type="PROSITE" id="PS52019">
    <property type="entry name" value="PKS_MFAS_DH"/>
    <property type="match status" value="3"/>
</dbReference>
<dbReference type="Pfam" id="PF00550">
    <property type="entry name" value="PP-binding"/>
    <property type="match status" value="5"/>
</dbReference>
<dbReference type="PROSITE" id="PS50075">
    <property type="entry name" value="CARRIER"/>
    <property type="match status" value="5"/>
</dbReference>
<dbReference type="GO" id="GO:0005886">
    <property type="term" value="C:plasma membrane"/>
    <property type="evidence" value="ECO:0007669"/>
    <property type="project" value="TreeGrafter"/>
</dbReference>
<sequence length="5126" mass="565165">MVKDIISKYLRVAEKTEFIRGFKKETMIPASGNKESNESNESDEKDFSSINPEKGKQEADNSLTQSKEVAIVGVACRFPGAGNYEEYWGNLRQGKSNIQEIPPDRWDWKAYWGDPITENNKTNSKWGGFIENVDAFDADFFGITAREAETMDPQQRLMLELSWSCFEDAGICPSHLAGENIGVFTGIANLDYKELQEKEFSSIATHYASGIAQSVIASRISYYFNFKGPSFPLDTACSSALTAIHAAVHSIQRGECSMALAGGVSLLLTPLRYICFAKVGILSPTGSCKTFDDAADGMVRGEGAGVILLKPLEKALADGDYIYGIVKGSAINHSGKTHTLTYPNPEAQAEVIIGACTQAGVTPDSISYIETHGTGTPKGDPLEFRGLLTAFQHVASQAGIKLGNYYCGLGSVKTNIGHLEAASGIASVIKVLLAMKYKQLPGIHNFKQLNHRISLQDSPFYIIKQLQEWNPPAGLPKRAGVSAFGFAGTNAHVIIEEAPVYTRAAAQEQPYYLICLSAKTEEALRRKEQDLALWLEKEGRNNGNNNLGDISGTLLLGREHFEARSAFVVRNIPELQEKLKQVLENGQAEGYFKASNPERQGDTLATEESDRTMMEESLFDGEINEQEYYNKLIGLAESYTKGYNPNWKLIFHGQNPRRISLPTYPFAKERHWVPDIDAKPTGRGDIASIHPLLHQNTSDLAEQRFASTFTGREFFLADHIVKGESILPGVAYLEMARAAVEQAAGALQAEKTRIKLKNVVWARPIVVRDKPVRVYIGLYPEEDRIAYEIYSQPDEAGTESIIHSQGIAVLNADQDVPTLDLAALQTECGQTALGSSQLYEAFKTIGLDYGPAHKGIEQLYIGKDQALARLTLPSSVANTQDQFVLHPSLMDAALQASVGLTLYAGETLLSGGNIPLKLSLPFALGELEIFDNCTAVMWAHIRPSAGSVAGERLQKLDIDLCNDQGHICVRLKAFTSRTLEGELDAGTYGTLLLEPCWREQPVARELPASTYAQHLVILCEPDNISPEDVGIRMNKVRCLSLKSAQPEIGERFQTYAAQVFEEIQSILKDKIKEQVLIQIVAAGLNEEQLCAGLAGLLKTARLENPRLMGQLICVEPGQDTETIIEQLKENSRSPQDQEVRYQDGKRLVAGWSEMEVSPETKEIPWKDRGVYLITGGAGGLGLIFAREIAHKVKEAVLILTGRSPLAEDRQARLKELKNLGVRIIYRQADVTDKDAITGLMEDIRQEFGNLNGIIHAAGMLKDSFIIKKTKEEFQAVLAPKVSGLVNLDQASQDQRLDFFVVFSSLAGTMGNPGQADYSTGNAFMDAYAHYRNNLAASGRRHGRTLSVNWPLWQEGGMRVDKETERILQQSIGMFPMQTGTGIRAFYRGLAAGKTQVLVAEGNLAKLRRSTGLDSPAGGITKPKGKINAADAADDSLQAQTLDLVKQALGNVIGLSQEKIQPETHFEKYGIDSIMQVNIIRKLEKVTGELPKTLLFEYSNTQELVDYLIENHSEKLSESIAPAEQETIIQPPNAPAASNLQRRSRFMKLQEAVLPEQTAEDIAIIGISGRYPLSNTLEEFWEHLKAGDNCIAEVSSQRWNTSLAQALSKGQLPYQYEKYYGGFLDSIDRFDHYLFEIPRDQVLELPPEVRLFLEIVWETFEDAGYAKPALQDLQARYQKGIGVFVGAMYGQYPWSIPSQELAALSSNGTDWQIANRTSHFFNLTGPSMAVNSACSSSLTAIHLACESLKQKTCSMAIAGGVNLTLDPSKYDALQRVKFLGSGNRSKSFGAGDGYIPGEGVGAVLLKPLSLAIQDHDRIDAVIKSSFANHGGGRQAYTVPDPRQQAQLILNSIQRAGIDPLTISYVEAAANGSEMGDPIELIALNNAFKKYSDQKQYCALGSVKSNLGHLEAASGISQLSKVLLQLQHKTLVPSINANPRNPNVKLESSPFYLQETTSPWNPLKDAKTGENLPRRSMINSFGAGGAYTNLIVEEYTGEGLAQVSSLNPRPEYLMIFSAKTEGSLRKYLKEMRGYLTRNASLAIGDMERSLQKINHNLEHRAAMAVASVPELLEKLDLLAAGEELAASGIYTSFDGAFTGSSLDASNLPQALERKDLRQLAQYWAAGAAVEFRQLNGLEAPPIKLPKYVFDHDIEFAFEQGDLMMTERIIKDNKDNDNNITPEVYAYNEPYLRDHTVYGEQVLIGVTHASLAINAFYKIFPQEKSLHLHRLNFVKPIVVKEGQQVEVLVEPVQKGPAMEFQVLYRHISSGAWDLAATVSLQQTPCESKKIDVDIITNSLEEYHDIAGIYTANLAVGFGESFKTITHLYTGNDLVMARVDLSQILREENHAYVLHPLFANSAYLAMSPLLDKQADGEEGYLPFGIKDIQFQKNGRLEQCWLLVRLVKNSGEMIVFDADLINDESEVVASFAGCSIKRLRSTSQIPAADQLIPASAELQQQSRESPAYHVQSPSDSTGLAGKIQKYLLSKLANNVKNSSRLSNLEVNFMDLGIESSKLVAIANEIEKEANIELYPTLFFEYPNIKELMEFFATEHQESFRQLLGIDKGHTPPKVTPSISQPGPVMAQRLAPANIKNININIKTLTEPTKDDIAVIGMHGLFAEAANLDQFWNNLCSKKDVIKEVPPDHWDYRPWYDENPQAKDKTYSKWGSFLDDVDKFDADFFNIAPREAEWMDPQLRLLLQSIYAAGEDAGYINQLRGTNTGVFVGVCFHDYADKIAEMNYPTDPYIGTGNAQTVIANRVSFSFDFKGPSLAVDTACSSSLFALHYACHALRNKECDMAFVGGANLLLSSAHYRYFCSIGALSPTGRCHTFDEAADGYVPGECVGSILLKPLQQAKRDGDHIYAVIKGSASLHGGYTPSLTAPSVAGEENVIVKAWEDAGIDPEAISYIEAHGTGTKLGDPIEIDSLKKAFKRFTRKEQFCAIGSAKANIGHAEGAAGIAGIIKVILQMKNRQIPAMPKFKQLNSYIQLDKSPLYINRELEEWKSPAGVPRTAGISSFGFSGTYAHVVIEEYVPAEEKPESSVTFPSPAIIVLSAKNEDRLREQAEQLLAAVQSGQFADTDLADIAYTLQVGREAMEERLAITAVSLQELKEKLQGYLAGRDNIEDLYRGQVKRNRETLDVLTADEDMPKIIDIWIAKGKYTQLIDLWVKGLSFDWNRLYPAAKPRRISLPAYPFAKERYWLPEIEAKTTSISTTAASLHPLVHQNTSNLAEYKFTSIFTGQEFFLADPILNGRSVLPGVACLEMARAAVEQAAAVLHEEKTRIRFRDIVWTRPIAVEDRPVQVHIGLYPEETGQIAYEIYSQPDGVGAEPIVHSQGVAMLSLVQEAPALDLSALKAKCARSILSASQINKAFHTMIQQLYIGQDQVLAKLTLPSAATATQDQFVLPPGLLDSALQASMGLMIDMTPANNTSFKPILPLALEELEVFGSCTPAMWALIRYSGGSTPTDRLQKLDIDLCDDQGRVCVRMKAFTTRILESEAGVEPSRTLLLQPSWKEQAVAQEASAPDYARHLVILCDTDSLSPESITAELNKANCLLLKSPQPEIEERFQSYAARVFEETQSILRDKPKEQILIQIVVSSQNEQQLCAGLAGLLKTARLENPKLAGQLIAIEPGQDPATIIEQLRENSRSPEDHQVRYQAGKRFVAGLRELEASPEGVIPWKDRGVYLITGGAGGLGLLFAQEIIRQAKDTTLVLTGRSPLDENRQARLKELEEAGARIIYHQVDVTDKEAVNSLIQDIQRESGSLNGIIHAAGILKDNFIIKKTSEEFQAVLAPKVSGLINLDQASQDQRLDFFLLFSSISGNFGNPGQADYATANAFMDAYAGYRHDLAVSGRRHGRTLSVNWPLWREGGMQLDRENERMMRQSTGMVPMQTESGIQALYQGLACEQPQVLVLEGNPVQMKQKLLAITPATPQSDRQPAKLQAAFAQDPGLLREKTLHQLKVLFGETTKLSIGKIDPDEALESYGIDSIMINRLNQKLAEIFGELSKTLFYEYQTLGALADYFIADYPQGCMQWTGLQDQVQPTSTSKAPSTTSLADSDFSVLTSLKTSRKQTRNFAAARERTREPIAIIGMSGRYPQAKSLAEYWENLQTGKDCIAEIPAERWPLEGFYHPDRQEAVAQGKSYSKWGGFIEGFADFDPIFFNIAPREAFNMDPQERLFVEACWEVLEDAGYTREQLASQYNRQIGVFAGITKTEFALYGTDLWKHGEKVFPRTSFSSVANRISYLLNLQGPSMPVDTMCSSSLTAIHEACEHLYHGECEMAIAGGVNLYLHPLSYIGLCGQQMLSADGQCKSFGRGSNGFVPGEGVGCVLLKPLSQAIKDHDHIYALIRGTSINHGGKTNGYTVPNPNAQGDVIRKAMEKAGVDARTVSYIEAHGTGTELGDPIEITSLTQAFRKDTKDTGYCAIGSVKSNIGHLEAAAGIAGVAKIVLQMKHQKIAPSLHARELNPNIDFPVTPFVVQQELAQWKRPVVTIDGDTREYPRTAGISSFGAGGSNAHLIIEEYIPAQERIPITITSQNPAIIVLSAKTEERLQEQAQQLLTVIQSQQFSDGDLTDVAYTLQVGREAMEERLAVIAASFKELEEKLQGYLAGRDGLEDLYRGQVKRNKETLAVFTADEELQEAICKWIQRGKYAKLTDLWVKGLSIDWNKLYAETKPRRISLPTYPFAKERYWIPPVETKKPVDPVRISTAAMTLTLKESVQSEIPKQSLQSANVTSTIAKVSSKPSGVLLMTLSETQAPLNRDAAPTRQDVKLQPPGIVSSKFAINEEAIPATSETQAPLNRDAASTGQDVKLQPPGILLSKLAINEEAIPGISETQAPLNRDAASTGRDVKLQPPDILSIAHVQPAVSVESLREELRASLAEVLRMMLNDVDIDKEFVDMGLDSITGVEWVQAINRQYGTSIPATRIYDYPTIGKMADYLATELAELKTELKREMIQAAPVKSDQVSSSRFEINNEAQSLVQGQPGVLADSLREELKASLAEVLRMNPGDMDVDKEFVDMGLDSITGVEWVQAINRQYGTSIPATRIYDYPSIVKMANYLVLELPEQKGETIQASAKSTQNLSLNSLNEILEQVKNGVLDGEQAEQLFSSFKHQDSLNEETEKIVD</sequence>
<name>A0A348AQV9_9FIRM</name>
<evidence type="ECO:0000256" key="7">
    <source>
        <dbReference type="ARBA" id="ARBA00022679"/>
    </source>
</evidence>
<comment type="function">
    <text evidence="1">Involved in some intermediate steps for the synthesis of the antibiotic polyketide bacillaene which is involved in secondary metabolism.</text>
</comment>
<feature type="domain" description="Carrier" evidence="12">
    <location>
        <begin position="4990"/>
        <end position="5064"/>
    </location>
</feature>
<dbReference type="FunFam" id="3.40.47.10:FF:000019">
    <property type="entry name" value="Polyketide synthase type I"/>
    <property type="match status" value="3"/>
</dbReference>
<dbReference type="PROSITE" id="PS52004">
    <property type="entry name" value="KS3_2"/>
    <property type="match status" value="4"/>
</dbReference>
<feature type="domain" description="Carrier" evidence="12">
    <location>
        <begin position="2469"/>
        <end position="2550"/>
    </location>
</feature>
<keyword evidence="4" id="KW-0596">Phosphopantetheine</keyword>
<evidence type="ECO:0000256" key="11">
    <source>
        <dbReference type="SAM" id="MobiDB-lite"/>
    </source>
</evidence>
<evidence type="ECO:0000256" key="9">
    <source>
        <dbReference type="PROSITE-ProRule" id="PRU01363"/>
    </source>
</evidence>
<feature type="region of interest" description="N-terminal hotdog fold" evidence="9">
    <location>
        <begin position="690"/>
        <end position="815"/>
    </location>
</feature>
<dbReference type="CDD" id="cd00833">
    <property type="entry name" value="PKS"/>
    <property type="match status" value="4"/>
</dbReference>
<dbReference type="SUPFAM" id="SSF51735">
    <property type="entry name" value="NAD(P)-binding Rossmann-fold domains"/>
    <property type="match status" value="3"/>
</dbReference>
<evidence type="ECO:0000256" key="2">
    <source>
        <dbReference type="ARBA" id="ARBA00004496"/>
    </source>
</evidence>
<evidence type="ECO:0000256" key="8">
    <source>
        <dbReference type="ARBA" id="ARBA00022737"/>
    </source>
</evidence>
<dbReference type="InterPro" id="IPR057326">
    <property type="entry name" value="KR_dom"/>
</dbReference>
<feature type="domain" description="PKS/mFAS DH" evidence="14">
    <location>
        <begin position="3217"/>
        <end position="3499"/>
    </location>
</feature>
<dbReference type="InterPro" id="IPR050091">
    <property type="entry name" value="PKS_NRPS_Biosynth_Enz"/>
</dbReference>
<evidence type="ECO:0000256" key="3">
    <source>
        <dbReference type="ARBA" id="ARBA00004789"/>
    </source>
</evidence>
<evidence type="ECO:0000259" key="12">
    <source>
        <dbReference type="PROSITE" id="PS50075"/>
    </source>
</evidence>
<dbReference type="InterPro" id="IPR009081">
    <property type="entry name" value="PP-bd_ACP"/>
</dbReference>
<evidence type="ECO:0000259" key="14">
    <source>
        <dbReference type="PROSITE" id="PS52019"/>
    </source>
</evidence>
<dbReference type="InterPro" id="IPR020841">
    <property type="entry name" value="PKS_Beta-ketoAc_synthase_dom"/>
</dbReference>
<feature type="region of interest" description="Disordered" evidence="11">
    <location>
        <begin position="4789"/>
        <end position="4808"/>
    </location>
</feature>
<dbReference type="GO" id="GO:0031177">
    <property type="term" value="F:phosphopantetheine binding"/>
    <property type="evidence" value="ECO:0007669"/>
    <property type="project" value="InterPro"/>
</dbReference>
<keyword evidence="8" id="KW-0677">Repeat</keyword>
<dbReference type="RefSeq" id="WP_126310276.1">
    <property type="nucleotide sequence ID" value="NZ_AP018449.1"/>
</dbReference>
<dbReference type="GO" id="GO:0071770">
    <property type="term" value="P:DIM/DIP cell wall layer assembly"/>
    <property type="evidence" value="ECO:0007669"/>
    <property type="project" value="TreeGrafter"/>
</dbReference>
<feature type="region of interest" description="C-terminal hotdog fold" evidence="9">
    <location>
        <begin position="2297"/>
        <end position="2440"/>
    </location>
</feature>
<dbReference type="InterPro" id="IPR054514">
    <property type="entry name" value="RhiE-like_linker"/>
</dbReference>
<dbReference type="Pfam" id="PF02801">
    <property type="entry name" value="Ketoacyl-synt_C"/>
    <property type="match status" value="4"/>
</dbReference>
<evidence type="ECO:0000256" key="10">
    <source>
        <dbReference type="SAM" id="Coils"/>
    </source>
</evidence>
<feature type="domain" description="Carrier" evidence="12">
    <location>
        <begin position="3950"/>
        <end position="4026"/>
    </location>
</feature>
<dbReference type="InterPro" id="IPR016039">
    <property type="entry name" value="Thiolase-like"/>
</dbReference>
<reference evidence="15 16" key="1">
    <citation type="journal article" date="2018" name="Int. J. Syst. Evol. Microbiol.">
        <title>Methylomusa anaerophila gen. nov., sp. nov., an anaerobic methanol-utilizing bacterium isolated from a microbial fuel cell.</title>
        <authorList>
            <person name="Amano N."/>
            <person name="Yamamuro A."/>
            <person name="Miyahara M."/>
            <person name="Kouzuma A."/>
            <person name="Abe T."/>
            <person name="Watanabe K."/>
        </authorList>
    </citation>
    <scope>NUCLEOTIDE SEQUENCE [LARGE SCALE GENOMIC DNA]</scope>
    <source>
        <strain evidence="15 16">MMFC1</strain>
    </source>
</reference>
<dbReference type="Gene3D" id="3.40.50.720">
    <property type="entry name" value="NAD(P)-binding Rossmann-like Domain"/>
    <property type="match status" value="2"/>
</dbReference>
<dbReference type="InterPro" id="IPR014030">
    <property type="entry name" value="Ketoacyl_synth_N"/>
</dbReference>
<dbReference type="PROSITE" id="PS00098">
    <property type="entry name" value="THIOLASE_1"/>
    <property type="match status" value="1"/>
</dbReference>
<evidence type="ECO:0000256" key="1">
    <source>
        <dbReference type="ARBA" id="ARBA00003299"/>
    </source>
</evidence>
<feature type="region of interest" description="N-terminal hotdog fold" evidence="9">
    <location>
        <begin position="3217"/>
        <end position="3343"/>
    </location>
</feature>
<dbReference type="InterPro" id="IPR018201">
    <property type="entry name" value="Ketoacyl_synth_AS"/>
</dbReference>
<feature type="domain" description="Ketosynthase family 3 (KS3)" evidence="13">
    <location>
        <begin position="2604"/>
        <end position="3028"/>
    </location>
</feature>
<dbReference type="Pfam" id="PF14765">
    <property type="entry name" value="PS-DH"/>
    <property type="match status" value="3"/>
</dbReference>
<dbReference type="Gene3D" id="1.10.1240.100">
    <property type="match status" value="4"/>
</dbReference>
<dbReference type="InterPro" id="IPR014031">
    <property type="entry name" value="Ketoacyl_synth_C"/>
</dbReference>
<dbReference type="GO" id="GO:0004312">
    <property type="term" value="F:fatty acid synthase activity"/>
    <property type="evidence" value="ECO:0007669"/>
    <property type="project" value="TreeGrafter"/>
</dbReference>
<dbReference type="InterPro" id="IPR042104">
    <property type="entry name" value="PKS_dehydratase_sf"/>
</dbReference>
<dbReference type="GO" id="GO:0006633">
    <property type="term" value="P:fatty acid biosynthetic process"/>
    <property type="evidence" value="ECO:0007669"/>
    <property type="project" value="InterPro"/>
</dbReference>
<dbReference type="InterPro" id="IPR036291">
    <property type="entry name" value="NAD(P)-bd_dom_sf"/>
</dbReference>
<dbReference type="InterPro" id="IPR006162">
    <property type="entry name" value="Ppantetheine_attach_site"/>
</dbReference>
<dbReference type="PROSITE" id="PS00606">
    <property type="entry name" value="KS3_1"/>
    <property type="match status" value="3"/>
</dbReference>
<keyword evidence="7" id="KW-0808">Transferase</keyword>
<dbReference type="OrthoDB" id="2460252at2"/>
<dbReference type="Pfam" id="PF08659">
    <property type="entry name" value="KR"/>
    <property type="match status" value="2"/>
</dbReference>
<dbReference type="Pfam" id="PF22621">
    <property type="entry name" value="CurL-like_PKS_C"/>
    <property type="match status" value="1"/>
</dbReference>
<feature type="coiled-coil region" evidence="10">
    <location>
        <begin position="3090"/>
        <end position="3124"/>
    </location>
</feature>
<feature type="compositionally biased region" description="Polar residues" evidence="11">
    <location>
        <begin position="4792"/>
        <end position="4808"/>
    </location>
</feature>
<dbReference type="InterPro" id="IPR013968">
    <property type="entry name" value="PKS_KR"/>
</dbReference>
<dbReference type="Gene3D" id="1.10.1200.10">
    <property type="entry name" value="ACP-like"/>
    <property type="match status" value="5"/>
</dbReference>
<feature type="region of interest" description="N-terminal hotdog fold" evidence="9">
    <location>
        <begin position="2149"/>
        <end position="2284"/>
    </location>
</feature>
<keyword evidence="10" id="KW-0175">Coiled coil</keyword>
<dbReference type="SUPFAM" id="SSF53901">
    <property type="entry name" value="Thiolase-like"/>
    <property type="match status" value="4"/>
</dbReference>
<feature type="active site" description="Proton acceptor; for dehydratase activity" evidence="9">
    <location>
        <position position="719"/>
    </location>
</feature>
<evidence type="ECO:0000313" key="15">
    <source>
        <dbReference type="EMBL" id="BBB93457.1"/>
    </source>
</evidence>
<feature type="domain" description="Ketosynthase family 3 (KS3)" evidence="13">
    <location>
        <begin position="1558"/>
        <end position="1992"/>
    </location>
</feature>
<keyword evidence="6" id="KW-0597">Phosphoprotein</keyword>
<protein>
    <submittedName>
        <fullName evidence="15">Polyketide synthase PksL</fullName>
    </submittedName>
</protein>
<comment type="caution">
    <text evidence="9">Lacks conserved residue(s) required for the propagation of feature annotation.</text>
</comment>
<dbReference type="InterPro" id="IPR049552">
    <property type="entry name" value="PKS_DH_N"/>
</dbReference>
<dbReference type="Pfam" id="PF00109">
    <property type="entry name" value="ketoacyl-synt"/>
    <property type="match status" value="4"/>
</dbReference>
<dbReference type="PANTHER" id="PTHR43775">
    <property type="entry name" value="FATTY ACID SYNTHASE"/>
    <property type="match status" value="1"/>
</dbReference>
<dbReference type="SMART" id="SM00826">
    <property type="entry name" value="PKS_DH"/>
    <property type="match status" value="2"/>
</dbReference>
<dbReference type="SMART" id="SM00822">
    <property type="entry name" value="PKS_KR"/>
    <property type="match status" value="2"/>
</dbReference>
<dbReference type="InterPro" id="IPR020806">
    <property type="entry name" value="PKS_PP-bd"/>
</dbReference>
<keyword evidence="16" id="KW-1185">Reference proteome</keyword>
<dbReference type="SMART" id="SM01294">
    <property type="entry name" value="PKS_PP_betabranch"/>
    <property type="match status" value="3"/>
</dbReference>
<dbReference type="GO" id="GO:0004315">
    <property type="term" value="F:3-oxoacyl-[acyl-carrier-protein] synthase activity"/>
    <property type="evidence" value="ECO:0007669"/>
    <property type="project" value="InterPro"/>
</dbReference>
<feature type="region of interest" description="C-terminal hotdog fold" evidence="9">
    <location>
        <begin position="3357"/>
        <end position="3499"/>
    </location>
</feature>
<dbReference type="GO" id="GO:0005737">
    <property type="term" value="C:cytoplasm"/>
    <property type="evidence" value="ECO:0007669"/>
    <property type="project" value="UniProtKB-SubCell"/>
</dbReference>
<dbReference type="Gene3D" id="3.40.47.10">
    <property type="match status" value="4"/>
</dbReference>
<dbReference type="Pfam" id="PF22336">
    <property type="entry name" value="RhiE-like_linker"/>
    <property type="match status" value="3"/>
</dbReference>
<evidence type="ECO:0000313" key="16">
    <source>
        <dbReference type="Proteomes" id="UP000276437"/>
    </source>
</evidence>
<dbReference type="InterPro" id="IPR036736">
    <property type="entry name" value="ACP-like_sf"/>
</dbReference>
<dbReference type="InterPro" id="IPR020615">
    <property type="entry name" value="Thiolase_acyl_enz_int_AS"/>
</dbReference>
<feature type="region of interest" description="C-terminal hotdog fold" evidence="9">
    <location>
        <begin position="829"/>
        <end position="985"/>
    </location>
</feature>
<dbReference type="SMART" id="SM00825">
    <property type="entry name" value="PKS_KS"/>
    <property type="match status" value="4"/>
</dbReference>
<evidence type="ECO:0000256" key="4">
    <source>
        <dbReference type="ARBA" id="ARBA00022450"/>
    </source>
</evidence>
<feature type="region of interest" description="Disordered" evidence="11">
    <location>
        <begin position="29"/>
        <end position="63"/>
    </location>
</feature>
<dbReference type="Pfam" id="PF21089">
    <property type="entry name" value="PKS_DH_N"/>
    <property type="match status" value="3"/>
</dbReference>
<dbReference type="InterPro" id="IPR020807">
    <property type="entry name" value="PKS_DH"/>
</dbReference>
<evidence type="ECO:0000256" key="6">
    <source>
        <dbReference type="ARBA" id="ARBA00022553"/>
    </source>
</evidence>
<proteinExistence type="predicted"/>
<dbReference type="SUPFAM" id="SSF47336">
    <property type="entry name" value="ACP-like"/>
    <property type="match status" value="5"/>
</dbReference>
<dbReference type="PANTHER" id="PTHR43775:SF37">
    <property type="entry name" value="SI:DKEY-61P9.11"/>
    <property type="match status" value="1"/>
</dbReference>
<dbReference type="SMART" id="SM00823">
    <property type="entry name" value="PKS_PP"/>
    <property type="match status" value="5"/>
</dbReference>
<dbReference type="InterPro" id="IPR049551">
    <property type="entry name" value="PKS_DH_C"/>
</dbReference>